<feature type="transmembrane region" description="Helical" evidence="11">
    <location>
        <begin position="12"/>
        <end position="34"/>
    </location>
</feature>
<organism evidence="13 14">
    <name type="scientific">Caldimonas brevitalea</name>
    <dbReference type="NCBI Taxonomy" id="413882"/>
    <lineage>
        <taxon>Bacteria</taxon>
        <taxon>Pseudomonadati</taxon>
        <taxon>Pseudomonadota</taxon>
        <taxon>Betaproteobacteria</taxon>
        <taxon>Burkholderiales</taxon>
        <taxon>Sphaerotilaceae</taxon>
        <taxon>Caldimonas</taxon>
    </lineage>
</organism>
<dbReference type="GO" id="GO:0015628">
    <property type="term" value="P:protein secretion by the type II secretion system"/>
    <property type="evidence" value="ECO:0007669"/>
    <property type="project" value="InterPro"/>
</dbReference>
<proteinExistence type="inferred from homology"/>
<keyword evidence="6 11" id="KW-0812">Transmembrane</keyword>
<keyword evidence="8 11" id="KW-0472">Membrane</keyword>
<dbReference type="GO" id="GO:0005886">
    <property type="term" value="C:plasma membrane"/>
    <property type="evidence" value="ECO:0007669"/>
    <property type="project" value="UniProtKB-SubCell"/>
</dbReference>
<dbReference type="OrthoDB" id="9180128at2"/>
<keyword evidence="14" id="KW-1185">Reference proteome</keyword>
<evidence type="ECO:0000313" key="13">
    <source>
        <dbReference type="EMBL" id="AKJ29478.1"/>
    </source>
</evidence>
<keyword evidence="5" id="KW-0997">Cell inner membrane</keyword>
<evidence type="ECO:0000256" key="1">
    <source>
        <dbReference type="ARBA" id="ARBA00004377"/>
    </source>
</evidence>
<comment type="similarity">
    <text evidence="9">Belongs to the GSP H family.</text>
</comment>
<keyword evidence="3" id="KW-1003">Cell membrane</keyword>
<dbReference type="EMBL" id="CP011371">
    <property type="protein sequence ID" value="AKJ29478.1"/>
    <property type="molecule type" value="Genomic_DNA"/>
</dbReference>
<dbReference type="STRING" id="413882.AAW51_2787"/>
<dbReference type="Proteomes" id="UP000035352">
    <property type="component" value="Chromosome"/>
</dbReference>
<evidence type="ECO:0000256" key="11">
    <source>
        <dbReference type="SAM" id="Phobius"/>
    </source>
</evidence>
<gene>
    <name evidence="13" type="primary">fimT</name>
    <name evidence="13" type="ORF">AAW51_2787</name>
</gene>
<evidence type="ECO:0000256" key="2">
    <source>
        <dbReference type="ARBA" id="ARBA00021549"/>
    </source>
</evidence>
<dbReference type="AlphaFoldDB" id="A0A0G3BNA9"/>
<evidence type="ECO:0000256" key="4">
    <source>
        <dbReference type="ARBA" id="ARBA00022481"/>
    </source>
</evidence>
<evidence type="ECO:0000256" key="10">
    <source>
        <dbReference type="ARBA" id="ARBA00030775"/>
    </source>
</evidence>
<evidence type="ECO:0000256" key="7">
    <source>
        <dbReference type="ARBA" id="ARBA00022989"/>
    </source>
</evidence>
<name>A0A0G3BNA9_9BURK</name>
<dbReference type="Gene3D" id="3.55.40.10">
    <property type="entry name" value="minor pseudopilin epsh domain"/>
    <property type="match status" value="1"/>
</dbReference>
<reference evidence="13 14" key="1">
    <citation type="submission" date="2015-05" db="EMBL/GenBank/DDBJ databases">
        <authorList>
            <person name="Tang B."/>
            <person name="Yu Y."/>
        </authorList>
    </citation>
    <scope>NUCLEOTIDE SEQUENCE [LARGE SCALE GENOMIC DNA]</scope>
    <source>
        <strain evidence="13 14">DSM 7029</strain>
    </source>
</reference>
<accession>A0A0G3BNA9</accession>
<evidence type="ECO:0000256" key="9">
    <source>
        <dbReference type="ARBA" id="ARBA00025772"/>
    </source>
</evidence>
<comment type="subcellular location">
    <subcellularLocation>
        <location evidence="1">Cell inner membrane</location>
        <topology evidence="1">Single-pass membrane protein</topology>
    </subcellularLocation>
</comment>
<dbReference type="KEGG" id="pbh:AAW51_2787"/>
<dbReference type="Pfam" id="PF07963">
    <property type="entry name" value="N_methyl"/>
    <property type="match status" value="1"/>
</dbReference>
<dbReference type="NCBIfam" id="TIGR02532">
    <property type="entry name" value="IV_pilin_GFxxxE"/>
    <property type="match status" value="1"/>
</dbReference>
<keyword evidence="4" id="KW-0488">Methylation</keyword>
<dbReference type="GO" id="GO:0015627">
    <property type="term" value="C:type II protein secretion system complex"/>
    <property type="evidence" value="ECO:0007669"/>
    <property type="project" value="InterPro"/>
</dbReference>
<dbReference type="RefSeq" id="WP_047195086.1">
    <property type="nucleotide sequence ID" value="NZ_CP011371.1"/>
</dbReference>
<evidence type="ECO:0000256" key="8">
    <source>
        <dbReference type="ARBA" id="ARBA00023136"/>
    </source>
</evidence>
<evidence type="ECO:0000313" key="14">
    <source>
        <dbReference type="Proteomes" id="UP000035352"/>
    </source>
</evidence>
<evidence type="ECO:0000256" key="5">
    <source>
        <dbReference type="ARBA" id="ARBA00022519"/>
    </source>
</evidence>
<sequence length="161" mass="16955">MQTAAHRQAGFTLVELLTVVSVIAIVTALSAPSFSRMIEAQRVRTAAFDLVTDLLLARSEATKRGGDGEIITITPAEGGWSSGWSVQVVTGSTVLSQHNALAATVQFHDAPGTIAFDRDGRLVADRDLRFSVRGASQSEDEGSCIQFDTTGRAASVKGSCS</sequence>
<evidence type="ECO:0000256" key="6">
    <source>
        <dbReference type="ARBA" id="ARBA00022692"/>
    </source>
</evidence>
<dbReference type="PROSITE" id="PS00409">
    <property type="entry name" value="PROKAR_NTER_METHYL"/>
    <property type="match status" value="1"/>
</dbReference>
<dbReference type="InterPro" id="IPR045584">
    <property type="entry name" value="Pilin-like"/>
</dbReference>
<dbReference type="InterPro" id="IPR012902">
    <property type="entry name" value="N_methyl_site"/>
</dbReference>
<keyword evidence="7 11" id="KW-1133">Transmembrane helix</keyword>
<evidence type="ECO:0000256" key="3">
    <source>
        <dbReference type="ARBA" id="ARBA00022475"/>
    </source>
</evidence>
<dbReference type="SUPFAM" id="SSF54523">
    <property type="entry name" value="Pili subunits"/>
    <property type="match status" value="1"/>
</dbReference>
<feature type="domain" description="General secretion pathway GspH" evidence="12">
    <location>
        <begin position="47"/>
        <end position="150"/>
    </location>
</feature>
<dbReference type="Pfam" id="PF12019">
    <property type="entry name" value="GspH"/>
    <property type="match status" value="1"/>
</dbReference>
<evidence type="ECO:0000259" key="12">
    <source>
        <dbReference type="Pfam" id="PF12019"/>
    </source>
</evidence>
<protein>
    <recommendedName>
        <fullName evidence="2">Type II secretion system protein H</fullName>
    </recommendedName>
    <alternativeName>
        <fullName evidence="10">General secretion pathway protein H</fullName>
    </alternativeName>
</protein>
<dbReference type="InterPro" id="IPR022346">
    <property type="entry name" value="T2SS_GspH"/>
</dbReference>